<evidence type="ECO:0000313" key="1">
    <source>
        <dbReference type="EMBL" id="KAK7363470.1"/>
    </source>
</evidence>
<sequence>MIAISPFPSGPLISLRFSSFLPSQSSLNLFHGFLEDSAAFVFGLFPFPFTFVFRSLTLQETIKESAVTSKRFNKLRAVRISIARSRKCPLTKVSKFLGGLRRR</sequence>
<comment type="caution">
    <text evidence="1">The sequence shown here is derived from an EMBL/GenBank/DDBJ whole genome shotgun (WGS) entry which is preliminary data.</text>
</comment>
<keyword evidence="2" id="KW-1185">Reference proteome</keyword>
<gene>
    <name evidence="1" type="ORF">VNO77_05614</name>
</gene>
<protein>
    <submittedName>
        <fullName evidence="1">Uncharacterized protein</fullName>
    </submittedName>
</protein>
<reference evidence="1 2" key="1">
    <citation type="submission" date="2024-01" db="EMBL/GenBank/DDBJ databases">
        <title>The genomes of 5 underutilized Papilionoideae crops provide insights into root nodulation and disease resistanc.</title>
        <authorList>
            <person name="Jiang F."/>
        </authorList>
    </citation>
    <scope>NUCLEOTIDE SEQUENCE [LARGE SCALE GENOMIC DNA]</scope>
    <source>
        <strain evidence="1">LVBAO_FW01</strain>
        <tissue evidence="1">Leaves</tissue>
    </source>
</reference>
<dbReference type="Proteomes" id="UP001367508">
    <property type="component" value="Unassembled WGS sequence"/>
</dbReference>
<accession>A0AAN9R5V4</accession>
<dbReference type="EMBL" id="JAYMYQ010000001">
    <property type="protein sequence ID" value="KAK7363470.1"/>
    <property type="molecule type" value="Genomic_DNA"/>
</dbReference>
<evidence type="ECO:0000313" key="2">
    <source>
        <dbReference type="Proteomes" id="UP001367508"/>
    </source>
</evidence>
<proteinExistence type="predicted"/>
<name>A0AAN9R5V4_CANGL</name>
<organism evidence="1 2">
    <name type="scientific">Canavalia gladiata</name>
    <name type="common">Sword bean</name>
    <name type="synonym">Dolichos gladiatus</name>
    <dbReference type="NCBI Taxonomy" id="3824"/>
    <lineage>
        <taxon>Eukaryota</taxon>
        <taxon>Viridiplantae</taxon>
        <taxon>Streptophyta</taxon>
        <taxon>Embryophyta</taxon>
        <taxon>Tracheophyta</taxon>
        <taxon>Spermatophyta</taxon>
        <taxon>Magnoliopsida</taxon>
        <taxon>eudicotyledons</taxon>
        <taxon>Gunneridae</taxon>
        <taxon>Pentapetalae</taxon>
        <taxon>rosids</taxon>
        <taxon>fabids</taxon>
        <taxon>Fabales</taxon>
        <taxon>Fabaceae</taxon>
        <taxon>Papilionoideae</taxon>
        <taxon>50 kb inversion clade</taxon>
        <taxon>NPAAA clade</taxon>
        <taxon>indigoferoid/millettioid clade</taxon>
        <taxon>Phaseoleae</taxon>
        <taxon>Canavalia</taxon>
    </lineage>
</organism>
<dbReference type="AlphaFoldDB" id="A0AAN9R5V4"/>